<name>A0AAD4QK35_9AGAM</name>
<dbReference type="AlphaFoldDB" id="A0AAD4QK35"/>
<keyword evidence="2" id="KW-1185">Reference proteome</keyword>
<evidence type="ECO:0000313" key="2">
    <source>
        <dbReference type="Proteomes" id="UP001203297"/>
    </source>
</evidence>
<reference evidence="1" key="1">
    <citation type="journal article" date="2022" name="New Phytol.">
        <title>Evolutionary transition to the ectomycorrhizal habit in the genomes of a hyperdiverse lineage of mushroom-forming fungi.</title>
        <authorList>
            <person name="Looney B."/>
            <person name="Miyauchi S."/>
            <person name="Morin E."/>
            <person name="Drula E."/>
            <person name="Courty P.E."/>
            <person name="Kohler A."/>
            <person name="Kuo A."/>
            <person name="LaButti K."/>
            <person name="Pangilinan J."/>
            <person name="Lipzen A."/>
            <person name="Riley R."/>
            <person name="Andreopoulos W."/>
            <person name="He G."/>
            <person name="Johnson J."/>
            <person name="Nolan M."/>
            <person name="Tritt A."/>
            <person name="Barry K.W."/>
            <person name="Grigoriev I.V."/>
            <person name="Nagy L.G."/>
            <person name="Hibbett D."/>
            <person name="Henrissat B."/>
            <person name="Matheny P.B."/>
            <person name="Labbe J."/>
            <person name="Martin F.M."/>
        </authorList>
    </citation>
    <scope>NUCLEOTIDE SEQUENCE</scope>
    <source>
        <strain evidence="1">BPL690</strain>
    </source>
</reference>
<organism evidence="1 2">
    <name type="scientific">Multifurca ochricompacta</name>
    <dbReference type="NCBI Taxonomy" id="376703"/>
    <lineage>
        <taxon>Eukaryota</taxon>
        <taxon>Fungi</taxon>
        <taxon>Dikarya</taxon>
        <taxon>Basidiomycota</taxon>
        <taxon>Agaricomycotina</taxon>
        <taxon>Agaricomycetes</taxon>
        <taxon>Russulales</taxon>
        <taxon>Russulaceae</taxon>
        <taxon>Multifurca</taxon>
    </lineage>
</organism>
<protein>
    <submittedName>
        <fullName evidence="1">Uncharacterized protein</fullName>
    </submittedName>
</protein>
<proteinExistence type="predicted"/>
<evidence type="ECO:0000313" key="1">
    <source>
        <dbReference type="EMBL" id="KAI0296280.1"/>
    </source>
</evidence>
<gene>
    <name evidence="1" type="ORF">B0F90DRAFT_1669848</name>
</gene>
<sequence>MAKNSFRPPRQESPTVPTTLYTEWINTALDDLRDPGVWAEVTRFRTATNDLDVAQQAVTTTRKQIEITVQKLHDDWTILDNHSTTARATTTNPATTDIQRRLGANVSLQKG</sequence>
<dbReference type="Proteomes" id="UP001203297">
    <property type="component" value="Unassembled WGS sequence"/>
</dbReference>
<comment type="caution">
    <text evidence="1">The sequence shown here is derived from an EMBL/GenBank/DDBJ whole genome shotgun (WGS) entry which is preliminary data.</text>
</comment>
<dbReference type="EMBL" id="WTXG01000050">
    <property type="protein sequence ID" value="KAI0296280.1"/>
    <property type="molecule type" value="Genomic_DNA"/>
</dbReference>
<accession>A0AAD4QK35</accession>